<keyword evidence="6" id="KW-0677">Repeat</keyword>
<keyword evidence="8" id="KW-0965">Cell junction</keyword>
<evidence type="ECO:0000256" key="3">
    <source>
        <dbReference type="ARBA" id="ARBA00004536"/>
    </source>
</evidence>
<keyword evidence="7" id="KW-0130">Cell adhesion</keyword>
<dbReference type="Ensembl" id="ENSONIT00000057411.1">
    <property type="protein sequence ID" value="ENSONIP00000079863.1"/>
    <property type="gene ID" value="ENSONIG00000005070.2"/>
</dbReference>
<evidence type="ECO:0000313" key="12">
    <source>
        <dbReference type="Ensembl" id="ENSONIP00000079863.1"/>
    </source>
</evidence>
<organism evidence="12 13">
    <name type="scientific">Oreochromis niloticus</name>
    <name type="common">Nile tilapia</name>
    <name type="synonym">Tilapia nilotica</name>
    <dbReference type="NCBI Taxonomy" id="8128"/>
    <lineage>
        <taxon>Eukaryota</taxon>
        <taxon>Metazoa</taxon>
        <taxon>Chordata</taxon>
        <taxon>Craniata</taxon>
        <taxon>Vertebrata</taxon>
        <taxon>Euteleostomi</taxon>
        <taxon>Actinopterygii</taxon>
        <taxon>Neopterygii</taxon>
        <taxon>Teleostei</taxon>
        <taxon>Neoteleostei</taxon>
        <taxon>Acanthomorphata</taxon>
        <taxon>Ovalentaria</taxon>
        <taxon>Cichlomorphae</taxon>
        <taxon>Cichliformes</taxon>
        <taxon>Cichlidae</taxon>
        <taxon>African cichlids</taxon>
        <taxon>Pseudocrenilabrinae</taxon>
        <taxon>Oreochromini</taxon>
        <taxon>Oreochromis</taxon>
    </lineage>
</organism>
<evidence type="ECO:0000256" key="6">
    <source>
        <dbReference type="ARBA" id="ARBA00022737"/>
    </source>
</evidence>
<dbReference type="FunFam" id="1.25.10.10:FF:000007">
    <property type="entry name" value="ARVCF, delta catenin family member"/>
    <property type="match status" value="1"/>
</dbReference>
<dbReference type="SMART" id="SM00185">
    <property type="entry name" value="ARM"/>
    <property type="match status" value="8"/>
</dbReference>
<dbReference type="InterPro" id="IPR028435">
    <property type="entry name" value="Plakophilin/d_Catenin"/>
</dbReference>
<evidence type="ECO:0000256" key="4">
    <source>
        <dbReference type="ARBA" id="ARBA00005462"/>
    </source>
</evidence>
<sequence>MEQCESAAALLESVREQEVQFEQLTRALEEERRRVGLPATSPSTLGRPLPHTQNGRLGDADIERLKLTDTYINGTQYRMVDPAHGALDESYTPEDESQEVHSVFSEEGTTRRMDNGMKKPISRTVLPTASLSIDGGLSVPGMGVYSATLDRPYRQPGGMDYPTATVPRNYHYGPVGGYDDYRGGPPSEAYASLSRGSHMDDRYRPMDGYRTLDSGYRAPSRQQLDPYAAQPQVGRAMRAMGSAMEMRYGHGHYGLEDDQRSMGYDEYGMGPPPMHPGGYGTMPRLGPGPGGIDRRRLRSCEDTLDSDMGSVEPYAWAVPMTMERGSMASLDSTLRKPPSSWRQPELPEVIAMLNYRLDPVKTNAAAFLQHLTFKNDKVKSEVRRLKGIPALVSMLDHPSKDVHHSACGALKNISYGRDQDNKIAIKNCDGVPALVRLLRKTHNQDLTDTITGTLWNLSSHDSVKMEIVDHALHALVDEVIVPHSGWERGNSGGGEESCKPRHMEWQTALTNTAGCLRNVSSERSEARRKLRECTGLVDSLMYMVQSQINCKDVDNKLVENCVCLLRNLSYQVHREIPGCEQYAEAIPVNQGPAPASKGGCFGSRKGKDEWFSKGKKDVDDGSADMVDIPKRATPARGYELLFQPEVVRVYTSLLKETQNPSVLEAAAGAIQNLCAGRWTYGRYIRAKVRHEQGLPMMAELLAHGNDRVVRAMSGALRNLAIDNRNCELLGLHAVPHLVANLPGAQNQSGRNLSEETVVSVLSTLTEVLGNRLEPAKVLREKRGIESLVLINKDGKRSDREVRGASQVLQLVWAHKELRRPLEKDGWKKTDFMVNINPGTTTTNGPSTRANGTYEDSTTPLLDRGEKRDMIPLNDIGPEAYSTLDQKERRHTLDETTDTLPKN</sequence>
<feature type="compositionally biased region" description="Polar residues" evidence="11">
    <location>
        <begin position="846"/>
        <end position="859"/>
    </location>
</feature>
<comment type="similarity">
    <text evidence="4">Belongs to the beta-catenin family.</text>
</comment>
<dbReference type="GeneTree" id="ENSGT00940000156045"/>
<reference evidence="12" key="3">
    <citation type="submission" date="2025-09" db="UniProtKB">
        <authorList>
            <consortium name="Ensembl"/>
        </authorList>
    </citation>
    <scope>IDENTIFICATION</scope>
</reference>
<feature type="region of interest" description="Disordered" evidence="11">
    <location>
        <begin position="832"/>
        <end position="902"/>
    </location>
</feature>
<dbReference type="GO" id="GO:0005912">
    <property type="term" value="C:adherens junction"/>
    <property type="evidence" value="ECO:0007669"/>
    <property type="project" value="UniProtKB-SubCell"/>
</dbReference>
<evidence type="ECO:0000256" key="2">
    <source>
        <dbReference type="ARBA" id="ARBA00004496"/>
    </source>
</evidence>
<feature type="compositionally biased region" description="Low complexity" evidence="11">
    <location>
        <begin position="836"/>
        <end position="845"/>
    </location>
</feature>
<dbReference type="InterPro" id="IPR016024">
    <property type="entry name" value="ARM-type_fold"/>
</dbReference>
<dbReference type="Gene3D" id="1.25.10.10">
    <property type="entry name" value="Leucine-rich Repeat Variant"/>
    <property type="match status" value="1"/>
</dbReference>
<evidence type="ECO:0000256" key="5">
    <source>
        <dbReference type="ARBA" id="ARBA00022490"/>
    </source>
</evidence>
<evidence type="ECO:0000256" key="1">
    <source>
        <dbReference type="ARBA" id="ARBA00004123"/>
    </source>
</evidence>
<dbReference type="InterPro" id="IPR000225">
    <property type="entry name" value="Armadillo"/>
</dbReference>
<feature type="region of interest" description="Disordered" evidence="11">
    <location>
        <begin position="31"/>
        <end position="58"/>
    </location>
</feature>
<dbReference type="SUPFAM" id="SSF48371">
    <property type="entry name" value="ARM repeat"/>
    <property type="match status" value="1"/>
</dbReference>
<feature type="region of interest" description="Disordered" evidence="11">
    <location>
        <begin position="90"/>
        <end position="117"/>
    </location>
</feature>
<comment type="subcellular location">
    <subcellularLocation>
        <location evidence="3">Cell junction</location>
        <location evidence="3">Adherens junction</location>
    </subcellularLocation>
    <subcellularLocation>
        <location evidence="2">Cytoplasm</location>
    </subcellularLocation>
    <subcellularLocation>
        <location evidence="1">Nucleus</location>
    </subcellularLocation>
</comment>
<dbReference type="PANTHER" id="PTHR10372:SF6">
    <property type="entry name" value="CATENIN DELTA-1"/>
    <property type="match status" value="1"/>
</dbReference>
<keyword evidence="5" id="KW-0963">Cytoplasm</keyword>
<dbReference type="Proteomes" id="UP000005207">
    <property type="component" value="Linkage group LG2"/>
</dbReference>
<keyword evidence="13" id="KW-1185">Reference proteome</keyword>
<reference evidence="12" key="2">
    <citation type="submission" date="2025-08" db="UniProtKB">
        <authorList>
            <consortium name="Ensembl"/>
        </authorList>
    </citation>
    <scope>IDENTIFICATION</scope>
</reference>
<dbReference type="InterPro" id="IPR011989">
    <property type="entry name" value="ARM-like"/>
</dbReference>
<dbReference type="GO" id="GO:0005634">
    <property type="term" value="C:nucleus"/>
    <property type="evidence" value="ECO:0007669"/>
    <property type="project" value="UniProtKB-SubCell"/>
</dbReference>
<name>A0A669F9T4_ORENI</name>
<evidence type="ECO:0000256" key="10">
    <source>
        <dbReference type="PROSITE-ProRule" id="PRU00259"/>
    </source>
</evidence>
<gene>
    <name evidence="12" type="primary">CTNND1</name>
</gene>
<evidence type="ECO:0000256" key="7">
    <source>
        <dbReference type="ARBA" id="ARBA00022889"/>
    </source>
</evidence>
<dbReference type="PROSITE" id="PS50176">
    <property type="entry name" value="ARM_REPEAT"/>
    <property type="match status" value="3"/>
</dbReference>
<dbReference type="GO" id="GO:0005886">
    <property type="term" value="C:plasma membrane"/>
    <property type="evidence" value="ECO:0007669"/>
    <property type="project" value="TreeGrafter"/>
</dbReference>
<feature type="repeat" description="ARM" evidence="10">
    <location>
        <begin position="692"/>
        <end position="725"/>
    </location>
</feature>
<dbReference type="AlphaFoldDB" id="A0A669F9T4"/>
<dbReference type="GO" id="GO:0005737">
    <property type="term" value="C:cytoplasm"/>
    <property type="evidence" value="ECO:0007669"/>
    <property type="project" value="UniProtKB-SubCell"/>
</dbReference>
<evidence type="ECO:0000256" key="8">
    <source>
        <dbReference type="ARBA" id="ARBA00022949"/>
    </source>
</evidence>
<accession>A0A669F9T4</accession>
<evidence type="ECO:0000256" key="11">
    <source>
        <dbReference type="SAM" id="MobiDB-lite"/>
    </source>
</evidence>
<evidence type="ECO:0000256" key="9">
    <source>
        <dbReference type="ARBA" id="ARBA00023242"/>
    </source>
</evidence>
<dbReference type="Pfam" id="PF00514">
    <property type="entry name" value="Arm"/>
    <property type="match status" value="3"/>
</dbReference>
<feature type="compositionally biased region" description="Basic and acidic residues" evidence="11">
    <location>
        <begin position="108"/>
        <end position="117"/>
    </location>
</feature>
<feature type="compositionally biased region" description="Basic and acidic residues" evidence="11">
    <location>
        <begin position="884"/>
        <end position="893"/>
    </location>
</feature>
<proteinExistence type="inferred from homology"/>
<protein>
    <submittedName>
        <fullName evidence="12">Catenin delta 1</fullName>
    </submittedName>
</protein>
<feature type="repeat" description="ARM" evidence="10">
    <location>
        <begin position="429"/>
        <end position="472"/>
    </location>
</feature>
<reference evidence="13" key="1">
    <citation type="submission" date="2012-01" db="EMBL/GenBank/DDBJ databases">
        <title>The Genome Sequence of Oreochromis niloticus (Nile Tilapia).</title>
        <authorList>
            <consortium name="Broad Institute Genome Assembly Team"/>
            <consortium name="Broad Institute Sequencing Platform"/>
            <person name="Di Palma F."/>
            <person name="Johnson J."/>
            <person name="Lander E.S."/>
            <person name="Lindblad-Toh K."/>
        </authorList>
    </citation>
    <scope>NUCLEOTIDE SEQUENCE [LARGE SCALE GENOMIC DNA]</scope>
</reference>
<dbReference type="PANTHER" id="PTHR10372">
    <property type="entry name" value="PLAKOPHILLIN-RELATED"/>
    <property type="match status" value="1"/>
</dbReference>
<dbReference type="OrthoDB" id="3245100at2759"/>
<evidence type="ECO:0000313" key="13">
    <source>
        <dbReference type="Proteomes" id="UP000005207"/>
    </source>
</evidence>
<dbReference type="KEGG" id="onl:100691354"/>
<dbReference type="GO" id="GO:0098609">
    <property type="term" value="P:cell-cell adhesion"/>
    <property type="evidence" value="ECO:0007669"/>
    <property type="project" value="InterPro"/>
</dbReference>
<feature type="repeat" description="ARM" evidence="10">
    <location>
        <begin position="386"/>
        <end position="423"/>
    </location>
</feature>
<keyword evidence="9" id="KW-0539">Nucleus</keyword>